<dbReference type="InterPro" id="IPR057326">
    <property type="entry name" value="KR_dom"/>
</dbReference>
<evidence type="ECO:0000256" key="2">
    <source>
        <dbReference type="ARBA" id="ARBA00022857"/>
    </source>
</evidence>
<evidence type="ECO:0000313" key="5">
    <source>
        <dbReference type="Proteomes" id="UP001358417"/>
    </source>
</evidence>
<dbReference type="Proteomes" id="UP001358417">
    <property type="component" value="Unassembled WGS sequence"/>
</dbReference>
<name>A0AAV9NSB4_9EURO</name>
<comment type="caution">
    <text evidence="4">The sequence shown here is derived from an EMBL/GenBank/DDBJ whole genome shotgun (WGS) entry which is preliminary data.</text>
</comment>
<keyword evidence="2" id="KW-0521">NADP</keyword>
<dbReference type="SUPFAM" id="SSF51735">
    <property type="entry name" value="NAD(P)-binding Rossmann-fold domains"/>
    <property type="match status" value="1"/>
</dbReference>
<organism evidence="4 5">
    <name type="scientific">Exophiala bonariae</name>
    <dbReference type="NCBI Taxonomy" id="1690606"/>
    <lineage>
        <taxon>Eukaryota</taxon>
        <taxon>Fungi</taxon>
        <taxon>Dikarya</taxon>
        <taxon>Ascomycota</taxon>
        <taxon>Pezizomycotina</taxon>
        <taxon>Eurotiomycetes</taxon>
        <taxon>Chaetothyriomycetidae</taxon>
        <taxon>Chaetothyriales</taxon>
        <taxon>Herpotrichiellaceae</taxon>
        <taxon>Exophiala</taxon>
    </lineage>
</organism>
<dbReference type="AlphaFoldDB" id="A0AAV9NSB4"/>
<dbReference type="PRINTS" id="PR00080">
    <property type="entry name" value="SDRFAMILY"/>
</dbReference>
<dbReference type="CDD" id="cd05233">
    <property type="entry name" value="SDR_c"/>
    <property type="match status" value="1"/>
</dbReference>
<dbReference type="InterPro" id="IPR036291">
    <property type="entry name" value="NAD(P)-bd_dom_sf"/>
</dbReference>
<dbReference type="RefSeq" id="XP_064712436.1">
    <property type="nucleotide sequence ID" value="XM_064844576.1"/>
</dbReference>
<gene>
    <name evidence="4" type="ORF">LTR84_000948</name>
</gene>
<dbReference type="FunFam" id="3.40.50.720:FF:000084">
    <property type="entry name" value="Short-chain dehydrogenase reductase"/>
    <property type="match status" value="1"/>
</dbReference>
<comment type="similarity">
    <text evidence="1">Belongs to the short-chain dehydrogenases/reductases (SDR) family.</text>
</comment>
<dbReference type="Gene3D" id="3.40.50.720">
    <property type="entry name" value="NAD(P)-binding Rossmann-like Domain"/>
    <property type="match status" value="1"/>
</dbReference>
<dbReference type="InterPro" id="IPR002347">
    <property type="entry name" value="SDR_fam"/>
</dbReference>
<sequence>MAPTPYRMKGVALITGAASGIGRAVAHTFVAEGCTRLVLADLNGDGLQDVARELKALDSVVQTCLVTCDVSEESQVQGMIDEGVAAFGAIHYAVNNAGISSKPRVRTHELEVESYDRVHSVNQRGVWLCERAELRQMLKQEPELRSRAGTTPQRGSIVNISSIFGRVSHGNVGAYGASKAAVLGISRTDACAYGKDGIRVNSVCPGYIRTPLLDHQIKIGTYPEEMIKLIPLERWGLAEEIAEGVVFLASEKASFITGEELYIDGGSVVKCHG</sequence>
<evidence type="ECO:0000313" key="4">
    <source>
        <dbReference type="EMBL" id="KAK5065112.1"/>
    </source>
</evidence>
<dbReference type="SMART" id="SM00822">
    <property type="entry name" value="PKS_KR"/>
    <property type="match status" value="1"/>
</dbReference>
<dbReference type="PRINTS" id="PR00081">
    <property type="entry name" value="GDHRDH"/>
</dbReference>
<dbReference type="GeneID" id="89969170"/>
<dbReference type="EMBL" id="JAVRRD010000001">
    <property type="protein sequence ID" value="KAK5065112.1"/>
    <property type="molecule type" value="Genomic_DNA"/>
</dbReference>
<dbReference type="Pfam" id="PF13561">
    <property type="entry name" value="adh_short_C2"/>
    <property type="match status" value="1"/>
</dbReference>
<keyword evidence="5" id="KW-1185">Reference proteome</keyword>
<proteinExistence type="inferred from homology"/>
<dbReference type="PANTHER" id="PTHR42760">
    <property type="entry name" value="SHORT-CHAIN DEHYDROGENASES/REDUCTASES FAMILY MEMBER"/>
    <property type="match status" value="1"/>
</dbReference>
<dbReference type="GO" id="GO:0016616">
    <property type="term" value="F:oxidoreductase activity, acting on the CH-OH group of donors, NAD or NADP as acceptor"/>
    <property type="evidence" value="ECO:0007669"/>
    <property type="project" value="UniProtKB-ARBA"/>
</dbReference>
<reference evidence="4 5" key="1">
    <citation type="submission" date="2023-08" db="EMBL/GenBank/DDBJ databases">
        <title>Black Yeasts Isolated from many extreme environments.</title>
        <authorList>
            <person name="Coleine C."/>
            <person name="Stajich J.E."/>
            <person name="Selbmann L."/>
        </authorList>
    </citation>
    <scope>NUCLEOTIDE SEQUENCE [LARGE SCALE GENOMIC DNA]</scope>
    <source>
        <strain evidence="4 5">CCFEE 5792</strain>
    </source>
</reference>
<feature type="domain" description="Ketoreductase" evidence="3">
    <location>
        <begin position="10"/>
        <end position="166"/>
    </location>
</feature>
<evidence type="ECO:0000259" key="3">
    <source>
        <dbReference type="SMART" id="SM00822"/>
    </source>
</evidence>
<evidence type="ECO:0000256" key="1">
    <source>
        <dbReference type="ARBA" id="ARBA00006484"/>
    </source>
</evidence>
<accession>A0AAV9NSB4</accession>
<protein>
    <recommendedName>
        <fullName evidence="3">Ketoreductase domain-containing protein</fullName>
    </recommendedName>
</protein>